<reference evidence="1 2" key="1">
    <citation type="submission" date="2023-10" db="EMBL/GenBank/DDBJ databases">
        <title>Sorlinia euscelidii gen. nov., sp. nov., an acetic acid bacteria isolated from the gut of Euscelidius variegatus emitter.</title>
        <authorList>
            <person name="Michoud G."/>
            <person name="Marasco R."/>
            <person name="Seferji K."/>
            <person name="Gonella E."/>
            <person name="Garuglieri E."/>
            <person name="Alma A."/>
            <person name="Mapelli F."/>
            <person name="Borin S."/>
            <person name="Daffonchio D."/>
            <person name="Crotti E."/>
        </authorList>
    </citation>
    <scope>NUCLEOTIDE SEQUENCE [LARGE SCALE GENOMIC DNA]</scope>
    <source>
        <strain evidence="1 2">EV16P</strain>
    </source>
</reference>
<accession>A0ABU7U0V7</accession>
<protein>
    <submittedName>
        <fullName evidence="1">Uncharacterized protein</fullName>
    </submittedName>
</protein>
<name>A0ABU7U0V7_9PROT</name>
<dbReference type="EMBL" id="JAWJZY010000001">
    <property type="protein sequence ID" value="MEE8657853.1"/>
    <property type="molecule type" value="Genomic_DNA"/>
</dbReference>
<sequence>MPKRQRAETTPDSGVPLVWSGLGYKTEALIKLVRIAPPGTRVVVDANRLNWMRRFARHLTLYVQNGDEIEEISRHGARKPGQVLQTHCLPSQIRADGMPVAVALDIIMNPDPAAAWQEVDYLVAEGLSSQIAATALVGTPIDIAERIFDYVTAGVRTVILMPPVDRAPFYAVSAHLEPLLKEGRRRAERNPTAPVQEDTIAWNDAAL</sequence>
<dbReference type="InterPro" id="IPR036661">
    <property type="entry name" value="Luciferase-like_sf"/>
</dbReference>
<dbReference type="RefSeq" id="WP_394818832.1">
    <property type="nucleotide sequence ID" value="NZ_JAWJZY010000001.1"/>
</dbReference>
<keyword evidence="2" id="KW-1185">Reference proteome</keyword>
<evidence type="ECO:0000313" key="2">
    <source>
        <dbReference type="Proteomes" id="UP001312908"/>
    </source>
</evidence>
<organism evidence="1 2">
    <name type="scientific">Sorlinia euscelidii</name>
    <dbReference type="NCBI Taxonomy" id="3081148"/>
    <lineage>
        <taxon>Bacteria</taxon>
        <taxon>Pseudomonadati</taxon>
        <taxon>Pseudomonadota</taxon>
        <taxon>Alphaproteobacteria</taxon>
        <taxon>Acetobacterales</taxon>
        <taxon>Acetobacteraceae</taxon>
        <taxon>Sorlinia</taxon>
    </lineage>
</organism>
<comment type="caution">
    <text evidence="1">The sequence shown here is derived from an EMBL/GenBank/DDBJ whole genome shotgun (WGS) entry which is preliminary data.</text>
</comment>
<gene>
    <name evidence="1" type="ORF">DOFOFD_02335</name>
</gene>
<proteinExistence type="predicted"/>
<dbReference type="Proteomes" id="UP001312908">
    <property type="component" value="Unassembled WGS sequence"/>
</dbReference>
<evidence type="ECO:0000313" key="1">
    <source>
        <dbReference type="EMBL" id="MEE8657853.1"/>
    </source>
</evidence>
<dbReference type="SUPFAM" id="SSF51679">
    <property type="entry name" value="Bacterial luciferase-like"/>
    <property type="match status" value="1"/>
</dbReference>
<dbReference type="Gene3D" id="3.20.20.30">
    <property type="entry name" value="Luciferase-like domain"/>
    <property type="match status" value="1"/>
</dbReference>